<dbReference type="EMBL" id="LFJV01000039">
    <property type="protein sequence ID" value="KMM33279.1"/>
    <property type="molecule type" value="Genomic_DNA"/>
</dbReference>
<proteinExistence type="predicted"/>
<evidence type="ECO:0000313" key="2">
    <source>
        <dbReference type="Proteomes" id="UP000036166"/>
    </source>
</evidence>
<dbReference type="AlphaFoldDB" id="A0A0J6CM95"/>
<dbReference type="Proteomes" id="UP000036166">
    <property type="component" value="Unassembled WGS sequence"/>
</dbReference>
<dbReference type="RefSeq" id="WP_010801432.1">
    <property type="nucleotide sequence ID" value="NZ_CAJLDJ010000007.1"/>
</dbReference>
<name>A0A0J6CM95_9BACT</name>
<sequence>MGSLGKLKLNDSQRVMQDDEMKAVIGGYTDYGGHVVDYGGCTPDAGVCQGSCPDFTYNDSKGIPRSMPRYCVPLNHVNGPAVSCVCATKDATGPWG</sequence>
<dbReference type="PATRIC" id="fig|328812.4.peg.3261"/>
<gene>
    <name evidence="1" type="ORF">ACM15_12710</name>
</gene>
<dbReference type="GeneID" id="69982578"/>
<evidence type="ECO:0000313" key="1">
    <source>
        <dbReference type="EMBL" id="KMM33279.1"/>
    </source>
</evidence>
<organism evidence="1 2">
    <name type="scientific">Parabacteroides goldsteinii</name>
    <dbReference type="NCBI Taxonomy" id="328812"/>
    <lineage>
        <taxon>Bacteria</taxon>
        <taxon>Pseudomonadati</taxon>
        <taxon>Bacteroidota</taxon>
        <taxon>Bacteroidia</taxon>
        <taxon>Bacteroidales</taxon>
        <taxon>Tannerellaceae</taxon>
        <taxon>Parabacteroides</taxon>
    </lineage>
</organism>
<comment type="caution">
    <text evidence="1">The sequence shown here is derived from an EMBL/GenBank/DDBJ whole genome shotgun (WGS) entry which is preliminary data.</text>
</comment>
<accession>A0A0J6CM95</accession>
<protein>
    <recommendedName>
        <fullName evidence="3">Natural product, GG-Bacteroidales family</fullName>
    </recommendedName>
</protein>
<evidence type="ECO:0008006" key="3">
    <source>
        <dbReference type="Google" id="ProtNLM"/>
    </source>
</evidence>
<reference evidence="1 2" key="1">
    <citation type="submission" date="2015-06" db="EMBL/GenBank/DDBJ databases">
        <title>Draft Genome Sequence of Parabacteroides goldsteinii with Putative Novel Metallo-Beta-Lactamases Isolated from a Blood Culture from a Human Patient.</title>
        <authorList>
            <person name="Krogh T.J."/>
            <person name="Agergaard C.N."/>
            <person name="Moller-Jensen J."/>
            <person name="Justesen U.S."/>
        </authorList>
    </citation>
    <scope>NUCLEOTIDE SEQUENCE [LARGE SCALE GENOMIC DNA]</scope>
    <source>
        <strain evidence="1 2">910340</strain>
    </source>
</reference>